<dbReference type="Pfam" id="PF03184">
    <property type="entry name" value="DDE_1"/>
    <property type="match status" value="1"/>
</dbReference>
<comment type="caution">
    <text evidence="2">The sequence shown here is derived from an EMBL/GenBank/DDBJ whole genome shotgun (WGS) entry which is preliminary data.</text>
</comment>
<name>A0A6A4YXA0_APHAT</name>
<dbReference type="Proteomes" id="UP000469452">
    <property type="component" value="Unassembled WGS sequence"/>
</dbReference>
<dbReference type="GO" id="GO:0005634">
    <property type="term" value="C:nucleus"/>
    <property type="evidence" value="ECO:0007669"/>
    <property type="project" value="TreeGrafter"/>
</dbReference>
<gene>
    <name evidence="2" type="ORF">AaE_015150</name>
</gene>
<dbReference type="AlphaFoldDB" id="A0A6A4YXA0"/>
<accession>A0A6A4YXA0</accession>
<dbReference type="SUPFAM" id="SSF48295">
    <property type="entry name" value="TrpR-like"/>
    <property type="match status" value="1"/>
</dbReference>
<dbReference type="EMBL" id="VJMI01020543">
    <property type="protein sequence ID" value="KAF0704012.1"/>
    <property type="molecule type" value="Genomic_DNA"/>
</dbReference>
<organism evidence="2 3">
    <name type="scientific">Aphanomyces astaci</name>
    <name type="common">Crayfish plague agent</name>
    <dbReference type="NCBI Taxonomy" id="112090"/>
    <lineage>
        <taxon>Eukaryota</taxon>
        <taxon>Sar</taxon>
        <taxon>Stramenopiles</taxon>
        <taxon>Oomycota</taxon>
        <taxon>Saprolegniomycetes</taxon>
        <taxon>Saprolegniales</taxon>
        <taxon>Verrucalvaceae</taxon>
        <taxon>Aphanomyces</taxon>
    </lineage>
</organism>
<sequence length="378" mass="43252">MPTAILPQRVQRRYTIDARVKLLLAYESTNMSANAICALEGIPRSTWQTWLKKKDDYIKTQRNKKHPTLGGQGRPVTMKFGEELLAFMKAVRKDSHFLTTAHMVTWIKNHQHEWLEAYLAAKGDRGYLTLLGQCQRFAHRHGFSQRVPCYSKLKRAELEEVKLAFASSFWTKFEDQPLRDIVNVDETAVYYDMPPRRTWGEIGEDAKVCSTEKHSDRLTAVMSICADGTKLPILFILRGTPGGQIESDEFPHYPDGHIYAVQENAWMDESTWLFYLQELLKYELVGPSVILVDNLSAHVSYPSRKTVDDELYGFLEPLPPNSTSVCQPLDVGVMGPLKAKLRARWLLERPVVTAAEKRMKMIERTISAWESISESSVK</sequence>
<dbReference type="GO" id="GO:0043565">
    <property type="term" value="F:sequence-specific DNA binding"/>
    <property type="evidence" value="ECO:0007669"/>
    <property type="project" value="InterPro"/>
</dbReference>
<feature type="non-terminal residue" evidence="2">
    <location>
        <position position="378"/>
    </location>
</feature>
<dbReference type="InterPro" id="IPR004875">
    <property type="entry name" value="DDE_SF_endonuclease_dom"/>
</dbReference>
<dbReference type="PANTHER" id="PTHR19303">
    <property type="entry name" value="TRANSPOSON"/>
    <property type="match status" value="1"/>
</dbReference>
<proteinExistence type="predicted"/>
<evidence type="ECO:0000313" key="3">
    <source>
        <dbReference type="Proteomes" id="UP000469452"/>
    </source>
</evidence>
<evidence type="ECO:0000259" key="1">
    <source>
        <dbReference type="Pfam" id="PF03184"/>
    </source>
</evidence>
<protein>
    <recommendedName>
        <fullName evidence="1">DDE-1 domain-containing protein</fullName>
    </recommendedName>
</protein>
<dbReference type="InterPro" id="IPR010921">
    <property type="entry name" value="Trp_repressor/repl_initiator"/>
</dbReference>
<evidence type="ECO:0000313" key="2">
    <source>
        <dbReference type="EMBL" id="KAF0704012.1"/>
    </source>
</evidence>
<dbReference type="Gene3D" id="1.10.10.60">
    <property type="entry name" value="Homeodomain-like"/>
    <property type="match status" value="1"/>
</dbReference>
<dbReference type="VEuPathDB" id="FungiDB:H257_15719"/>
<dbReference type="PANTHER" id="PTHR19303:SF57">
    <property type="entry name" value="HTH CENPB-TYPE DOMAIN-CONTAINING PROTEIN"/>
    <property type="match status" value="1"/>
</dbReference>
<feature type="domain" description="DDE-1" evidence="1">
    <location>
        <begin position="216"/>
        <end position="376"/>
    </location>
</feature>
<reference evidence="2 3" key="1">
    <citation type="submission" date="2019-06" db="EMBL/GenBank/DDBJ databases">
        <title>Genomics analysis of Aphanomyces spp. identifies a new class of oomycete effector associated with host adaptation.</title>
        <authorList>
            <person name="Gaulin E."/>
        </authorList>
    </citation>
    <scope>NUCLEOTIDE SEQUENCE [LARGE SCALE GENOMIC DNA]</scope>
    <source>
        <strain evidence="2 3">E</strain>
    </source>
</reference>
<dbReference type="InterPro" id="IPR036397">
    <property type="entry name" value="RNaseH_sf"/>
</dbReference>
<dbReference type="InterPro" id="IPR050863">
    <property type="entry name" value="CenT-Element_Derived"/>
</dbReference>
<dbReference type="Gene3D" id="3.30.420.10">
    <property type="entry name" value="Ribonuclease H-like superfamily/Ribonuclease H"/>
    <property type="match status" value="1"/>
</dbReference>